<dbReference type="InterPro" id="IPR011990">
    <property type="entry name" value="TPR-like_helical_dom_sf"/>
</dbReference>
<dbReference type="InterPro" id="IPR019734">
    <property type="entry name" value="TPR_rpt"/>
</dbReference>
<feature type="repeat" description="TPR" evidence="1">
    <location>
        <begin position="432"/>
        <end position="465"/>
    </location>
</feature>
<evidence type="ECO:0000313" key="5">
    <source>
        <dbReference type="Proteomes" id="UP001167831"/>
    </source>
</evidence>
<keyword evidence="1" id="KW-0802">TPR repeat</keyword>
<keyword evidence="2" id="KW-0732">Signal</keyword>
<protein>
    <submittedName>
        <fullName evidence="4">Tetratricopeptide repeat protein</fullName>
    </submittedName>
</protein>
<dbReference type="EMBL" id="JAUEIF010000003">
    <property type="protein sequence ID" value="MDN0024863.1"/>
    <property type="molecule type" value="Genomic_DNA"/>
</dbReference>
<dbReference type="SMART" id="SM00028">
    <property type="entry name" value="TPR"/>
    <property type="match status" value="5"/>
</dbReference>
<dbReference type="Pfam" id="PF13176">
    <property type="entry name" value="TPR_7"/>
    <property type="match status" value="1"/>
</dbReference>
<feature type="chain" id="PRO_5043532473" evidence="2">
    <location>
        <begin position="23"/>
        <end position="478"/>
    </location>
</feature>
<dbReference type="RefSeq" id="WP_289824871.1">
    <property type="nucleotide sequence ID" value="NZ_JAUEIE010000003.1"/>
</dbReference>
<gene>
    <name evidence="3" type="ORF">QVN81_04385</name>
    <name evidence="4" type="ORF">QVN84_04920</name>
</gene>
<organism evidence="4 6">
    <name type="scientific">Leyella lascolaii</name>
    <dbReference type="NCBI Taxonomy" id="1776379"/>
    <lineage>
        <taxon>Bacteria</taxon>
        <taxon>Pseudomonadati</taxon>
        <taxon>Bacteroidota</taxon>
        <taxon>Bacteroidia</taxon>
        <taxon>Bacteroidales</taxon>
        <taxon>Prevotellaceae</taxon>
        <taxon>Leyella</taxon>
    </lineage>
</organism>
<keyword evidence="5" id="KW-1185">Reference proteome</keyword>
<dbReference type="Proteomes" id="UP001168478">
    <property type="component" value="Unassembled WGS sequence"/>
</dbReference>
<evidence type="ECO:0000256" key="1">
    <source>
        <dbReference type="PROSITE-ProRule" id="PRU00339"/>
    </source>
</evidence>
<comment type="caution">
    <text evidence="4">The sequence shown here is derived from an EMBL/GenBank/DDBJ whole genome shotgun (WGS) entry which is preliminary data.</text>
</comment>
<dbReference type="Proteomes" id="UP001167831">
    <property type="component" value="Unassembled WGS sequence"/>
</dbReference>
<dbReference type="EMBL" id="JAUEIE010000003">
    <property type="protein sequence ID" value="MDN0022264.1"/>
    <property type="molecule type" value="Genomic_DNA"/>
</dbReference>
<dbReference type="Pfam" id="PF13424">
    <property type="entry name" value="TPR_12"/>
    <property type="match status" value="1"/>
</dbReference>
<evidence type="ECO:0000313" key="3">
    <source>
        <dbReference type="EMBL" id="MDN0022264.1"/>
    </source>
</evidence>
<accession>A0AAW7JNA8</accession>
<dbReference type="SUPFAM" id="SSF48452">
    <property type="entry name" value="TPR-like"/>
    <property type="match status" value="2"/>
</dbReference>
<evidence type="ECO:0000313" key="4">
    <source>
        <dbReference type="EMBL" id="MDN0024863.1"/>
    </source>
</evidence>
<feature type="signal peptide" evidence="2">
    <location>
        <begin position="1"/>
        <end position="22"/>
    </location>
</feature>
<dbReference type="Gene3D" id="1.25.40.10">
    <property type="entry name" value="Tetratricopeptide repeat domain"/>
    <property type="match status" value="2"/>
</dbReference>
<reference evidence="4" key="2">
    <citation type="submission" date="2023-08" db="EMBL/GenBank/DDBJ databases">
        <title>Identification and characterization of horizontal gene transfer across gut microbiota members of farm animals based on homology search.</title>
        <authorList>
            <person name="Schwarzerova J."/>
            <person name="Nykrynova M."/>
            <person name="Jureckova K."/>
            <person name="Cejkova D."/>
            <person name="Rychlik I."/>
        </authorList>
    </citation>
    <scope>NUCLEOTIDE SEQUENCE</scope>
    <source>
        <strain evidence="4">ET15</strain>
        <strain evidence="3">ET37</strain>
    </source>
</reference>
<feature type="repeat" description="TPR" evidence="1">
    <location>
        <begin position="264"/>
        <end position="297"/>
    </location>
</feature>
<dbReference type="AlphaFoldDB" id="A0AAW7JNA8"/>
<feature type="repeat" description="TPR" evidence="1">
    <location>
        <begin position="302"/>
        <end position="335"/>
    </location>
</feature>
<evidence type="ECO:0000256" key="2">
    <source>
        <dbReference type="SAM" id="SignalP"/>
    </source>
</evidence>
<dbReference type="PROSITE" id="PS50005">
    <property type="entry name" value="TPR"/>
    <property type="match status" value="3"/>
</dbReference>
<dbReference type="PANTHER" id="PTHR12558:SF13">
    <property type="entry name" value="CELL DIVISION CYCLE PROTEIN 27 HOMOLOG"/>
    <property type="match status" value="1"/>
</dbReference>
<dbReference type="PANTHER" id="PTHR12558">
    <property type="entry name" value="CELL DIVISION CYCLE 16,23,27"/>
    <property type="match status" value="1"/>
</dbReference>
<sequence length="478" mass="54356">MKAIKYLLIGALMIGINTPSTAQEEDHKAVIEQLTKVIKSDAPDKEDQVKDLFKEYKKEPDVIVAVGRAYLDIKDTENAQKYADMAIKRDKNYGDAYVLAGDIQVINDDGGAASALFEQAIYFDPKNPNGYRRYAQVNSKANPSAAVAKLEEMKKQIPDYPIALISAEIFSKSGDLDKAIQYYTQVDKSQMEDYQLVDFALSYFLKGEFEKSLEISQFGNNKFPRNPALNRISFFDLTNLKRYDEALQYAHKLFNESDETKITESDYLYYGYAHLGKGNYDDAIAMFQKSIENNKDNEADKNDAMKNIAEAYKKKGDYTNAISTYEKYLDNLKQKTANDINILATMYMSEAADSTIAEDKKKIYYAKADSIYGEMATNMPSVADYATLQRAHIGYALDPETKTGLAKPHYEKLIELINAKPTKDETDNERLIESYRYMGYYFLLQKDKANSVMYWNKILEIDPENAMAKQALGLAEQL</sequence>
<reference evidence="4" key="1">
    <citation type="submission" date="2023-06" db="EMBL/GenBank/DDBJ databases">
        <authorList>
            <person name="Zeman M."/>
            <person name="Kubasova T."/>
            <person name="Jahodarova E."/>
            <person name="Nykrynova M."/>
            <person name="Rychlik I."/>
        </authorList>
    </citation>
    <scope>NUCLEOTIDE SEQUENCE</scope>
    <source>
        <strain evidence="4">ET15</strain>
        <strain evidence="3">ET37</strain>
    </source>
</reference>
<name>A0AAW7JNA8_9BACT</name>
<evidence type="ECO:0000313" key="6">
    <source>
        <dbReference type="Proteomes" id="UP001168478"/>
    </source>
</evidence>
<proteinExistence type="predicted"/>